<comment type="caution">
    <text evidence="1">The sequence shown here is derived from an EMBL/GenBank/DDBJ whole genome shotgun (WGS) entry which is preliminary data.</text>
</comment>
<dbReference type="RefSeq" id="WP_344203664.1">
    <property type="nucleotide sequence ID" value="NZ_BAAAME010000005.1"/>
</dbReference>
<evidence type="ECO:0000313" key="2">
    <source>
        <dbReference type="Proteomes" id="UP001501057"/>
    </source>
</evidence>
<keyword evidence="2" id="KW-1185">Reference proteome</keyword>
<accession>A0ABP4WEB6</accession>
<dbReference type="EMBL" id="BAAAME010000005">
    <property type="protein sequence ID" value="GAA1750708.1"/>
    <property type="molecule type" value="Genomic_DNA"/>
</dbReference>
<protein>
    <recommendedName>
        <fullName evidence="3">Nucleotidyl transferase AbiEii/AbiGii toxin family protein</fullName>
    </recommendedName>
</protein>
<name>A0ABP4WEB6_9ACTN</name>
<dbReference type="Proteomes" id="UP001501057">
    <property type="component" value="Unassembled WGS sequence"/>
</dbReference>
<evidence type="ECO:0008006" key="3">
    <source>
        <dbReference type="Google" id="ProtNLM"/>
    </source>
</evidence>
<organism evidence="1 2">
    <name type="scientific">Aeromicrobium alkaliterrae</name>
    <dbReference type="NCBI Taxonomy" id="302168"/>
    <lineage>
        <taxon>Bacteria</taxon>
        <taxon>Bacillati</taxon>
        <taxon>Actinomycetota</taxon>
        <taxon>Actinomycetes</taxon>
        <taxon>Propionibacteriales</taxon>
        <taxon>Nocardioidaceae</taxon>
        <taxon>Aeromicrobium</taxon>
    </lineage>
</organism>
<gene>
    <name evidence="1" type="ORF">GCM10009710_33240</name>
</gene>
<evidence type="ECO:0000313" key="1">
    <source>
        <dbReference type="EMBL" id="GAA1750708.1"/>
    </source>
</evidence>
<reference evidence="2" key="1">
    <citation type="journal article" date="2019" name="Int. J. Syst. Evol. Microbiol.">
        <title>The Global Catalogue of Microorganisms (GCM) 10K type strain sequencing project: providing services to taxonomists for standard genome sequencing and annotation.</title>
        <authorList>
            <consortium name="The Broad Institute Genomics Platform"/>
            <consortium name="The Broad Institute Genome Sequencing Center for Infectious Disease"/>
            <person name="Wu L."/>
            <person name="Ma J."/>
        </authorList>
    </citation>
    <scope>NUCLEOTIDE SEQUENCE [LARGE SCALE GENOMIC DNA]</scope>
    <source>
        <strain evidence="2">JCM 13518</strain>
    </source>
</reference>
<sequence>MIVVPVASRGQEASWHALMDLHEVLADAWVLVGGQMVHLHAAERGYPLVRPTDDADAVLDVKLQPTILHDVTAALVDMGFTSSGVAPSGAEHRWYRGDAQIDLLIPQGLGERLRAKVLGVSGSPTVETPAGQIAVDLSELVDVQVGDRIGRVRRPTLMGALIAKAAADTTVSVSGATAGRHLEDFVTMSAMLKVPDLAGSPSTKTQRRYVARALGRVSSRTDLMEDHPDSRVGLARLARWVEQDDPK</sequence>
<proteinExistence type="predicted"/>